<name>A0AC58T3A9_TOBAC</name>
<evidence type="ECO:0000313" key="1">
    <source>
        <dbReference type="Proteomes" id="UP000790787"/>
    </source>
</evidence>
<dbReference type="RefSeq" id="XP_075091714.1">
    <property type="nucleotide sequence ID" value="XM_075235613.1"/>
</dbReference>
<proteinExistence type="predicted"/>
<sequence length="222" mass="25398">MTYYITSKSSANVVLHPIEACISYEKLSSSYKTYLGALSSIMEPQSFHEASKNQRWVEVMQTEIQALQDSHTWELVKLPEGKRLSGCKWVYKVKLQPNGEVERFKARLVAKGPDIAFLVQTLIQFLHQPKKSHWDATIRVVRYIKREHGLRILLGIKSSNRLSVFCDADWASYPNTRISVSGFLIKYGEFLVSWKSKKQNTVSKSSVEEEYKSMASAISEVV</sequence>
<evidence type="ECO:0000313" key="2">
    <source>
        <dbReference type="RefSeq" id="XP_075091714.1"/>
    </source>
</evidence>
<accession>A0AC58T3A9</accession>
<gene>
    <name evidence="2" type="primary">LOC142171896</name>
</gene>
<organism evidence="1 2">
    <name type="scientific">Nicotiana tabacum</name>
    <name type="common">Common tobacco</name>
    <dbReference type="NCBI Taxonomy" id="4097"/>
    <lineage>
        <taxon>Eukaryota</taxon>
        <taxon>Viridiplantae</taxon>
        <taxon>Streptophyta</taxon>
        <taxon>Embryophyta</taxon>
        <taxon>Tracheophyta</taxon>
        <taxon>Spermatophyta</taxon>
        <taxon>Magnoliopsida</taxon>
        <taxon>eudicotyledons</taxon>
        <taxon>Gunneridae</taxon>
        <taxon>Pentapetalae</taxon>
        <taxon>asterids</taxon>
        <taxon>lamiids</taxon>
        <taxon>Solanales</taxon>
        <taxon>Solanaceae</taxon>
        <taxon>Nicotianoideae</taxon>
        <taxon>Nicotianeae</taxon>
        <taxon>Nicotiana</taxon>
    </lineage>
</organism>
<protein>
    <submittedName>
        <fullName evidence="2">Secreted RxLR effector protein 161-like</fullName>
    </submittedName>
</protein>
<reference evidence="2" key="2">
    <citation type="submission" date="2025-08" db="UniProtKB">
        <authorList>
            <consortium name="RefSeq"/>
        </authorList>
    </citation>
    <scope>IDENTIFICATION</scope>
    <source>
        <tissue evidence="2">Leaf</tissue>
    </source>
</reference>
<reference evidence="1" key="1">
    <citation type="journal article" date="2014" name="Nat. Commun.">
        <title>The tobacco genome sequence and its comparison with those of tomato and potato.</title>
        <authorList>
            <person name="Sierro N."/>
            <person name="Battey J.N."/>
            <person name="Ouadi S."/>
            <person name="Bakaher N."/>
            <person name="Bovet L."/>
            <person name="Willig A."/>
            <person name="Goepfert S."/>
            <person name="Peitsch M.C."/>
            <person name="Ivanov N.V."/>
        </authorList>
    </citation>
    <scope>NUCLEOTIDE SEQUENCE [LARGE SCALE GENOMIC DNA]</scope>
</reference>
<dbReference type="Proteomes" id="UP000790787">
    <property type="component" value="Chromosome 17"/>
</dbReference>
<keyword evidence="1" id="KW-1185">Reference proteome</keyword>